<accession>A0ABN8ZCD4</accession>
<reference evidence="1" key="1">
    <citation type="submission" date="2023-04" db="EMBL/GenBank/DDBJ databases">
        <authorList>
            <consortium name="ELIXIR-Norway"/>
        </authorList>
    </citation>
    <scope>NUCLEOTIDE SEQUENCE [LARGE SCALE GENOMIC DNA]</scope>
</reference>
<dbReference type="Proteomes" id="UP001176941">
    <property type="component" value="Chromosome 30"/>
</dbReference>
<proteinExistence type="predicted"/>
<organism evidence="1 2">
    <name type="scientific">Rangifer tarandus platyrhynchus</name>
    <name type="common">Svalbard reindeer</name>
    <dbReference type="NCBI Taxonomy" id="3082113"/>
    <lineage>
        <taxon>Eukaryota</taxon>
        <taxon>Metazoa</taxon>
        <taxon>Chordata</taxon>
        <taxon>Craniata</taxon>
        <taxon>Vertebrata</taxon>
        <taxon>Euteleostomi</taxon>
        <taxon>Mammalia</taxon>
        <taxon>Eutheria</taxon>
        <taxon>Laurasiatheria</taxon>
        <taxon>Artiodactyla</taxon>
        <taxon>Ruminantia</taxon>
        <taxon>Pecora</taxon>
        <taxon>Cervidae</taxon>
        <taxon>Odocoileinae</taxon>
        <taxon>Rangifer</taxon>
    </lineage>
</organism>
<keyword evidence="2" id="KW-1185">Reference proteome</keyword>
<gene>
    <name evidence="1" type="ORF">MRATA1EN1_LOCUS20401</name>
</gene>
<evidence type="ECO:0000313" key="2">
    <source>
        <dbReference type="Proteomes" id="UP001176941"/>
    </source>
</evidence>
<name>A0ABN8ZCD4_RANTA</name>
<dbReference type="EMBL" id="OX459966">
    <property type="protein sequence ID" value="CAI9171439.1"/>
    <property type="molecule type" value="Genomic_DNA"/>
</dbReference>
<sequence length="128" mass="13620">MWVSQPGVTGQLKRQGVHMCSKTVRGCSMPSSIVNACLLNCSVVSDSCDSMDWGLPGSSVHGIFPARILEWVAIPFSRGSPPHPRPPGIKSVSLMSPALAGGFFTTEPPGNPLSITLALSQMQEMLLR</sequence>
<evidence type="ECO:0000313" key="1">
    <source>
        <dbReference type="EMBL" id="CAI9171439.1"/>
    </source>
</evidence>
<protein>
    <submittedName>
        <fullName evidence="1">Uncharacterized protein</fullName>
    </submittedName>
</protein>